<feature type="binding site" evidence="7">
    <location>
        <position position="107"/>
    </location>
    <ligand>
        <name>Zn(2+)</name>
        <dbReference type="ChEBI" id="CHEBI:29105"/>
        <note>catalytic</note>
    </ligand>
</feature>
<feature type="binding site" evidence="7">
    <location>
        <position position="104"/>
    </location>
    <ligand>
        <name>Zn(2+)</name>
        <dbReference type="ChEBI" id="CHEBI:29105"/>
        <note>catalytic</note>
    </ligand>
</feature>
<reference evidence="9" key="2">
    <citation type="submission" date="2020-09" db="EMBL/GenBank/DDBJ databases">
        <authorList>
            <person name="Sun Q."/>
            <person name="Ohkuma M."/>
        </authorList>
    </citation>
    <scope>NUCLEOTIDE SEQUENCE</scope>
    <source>
        <strain evidence="9">JCM 18487</strain>
    </source>
</reference>
<dbReference type="AlphaFoldDB" id="A0A917KH94"/>
<comment type="subunit">
    <text evidence="1 7">Homodimer.</text>
</comment>
<dbReference type="Pfam" id="PF14437">
    <property type="entry name" value="MafB19-deam"/>
    <property type="match status" value="1"/>
</dbReference>
<dbReference type="InterPro" id="IPR002125">
    <property type="entry name" value="CMP_dCMP_dom"/>
</dbReference>
<accession>A0A917KH94</accession>
<dbReference type="PANTHER" id="PTHR11079:SF202">
    <property type="entry name" value="TRNA-SPECIFIC ADENOSINE DEAMINASE"/>
    <property type="match status" value="1"/>
</dbReference>
<dbReference type="InterPro" id="IPR028883">
    <property type="entry name" value="tRNA_aden_deaminase"/>
</dbReference>
<dbReference type="EC" id="3.5.4.33" evidence="7"/>
<organism evidence="9 10">
    <name type="scientific">Alicyclobacillus cellulosilyticus</name>
    <dbReference type="NCBI Taxonomy" id="1003997"/>
    <lineage>
        <taxon>Bacteria</taxon>
        <taxon>Bacillati</taxon>
        <taxon>Bacillota</taxon>
        <taxon>Bacilli</taxon>
        <taxon>Bacillales</taxon>
        <taxon>Alicyclobacillaceae</taxon>
        <taxon>Alicyclobacillus</taxon>
    </lineage>
</organism>
<feature type="binding site" evidence="7">
    <location>
        <position position="74"/>
    </location>
    <ligand>
        <name>Zn(2+)</name>
        <dbReference type="ChEBI" id="CHEBI:29105"/>
        <note>catalytic</note>
    </ligand>
</feature>
<keyword evidence="3 7" id="KW-0479">Metal-binding</keyword>
<keyword evidence="2 7" id="KW-0819">tRNA processing</keyword>
<dbReference type="InterPro" id="IPR016193">
    <property type="entry name" value="Cytidine_deaminase-like"/>
</dbReference>
<dbReference type="GO" id="GO:0052717">
    <property type="term" value="F:tRNA-specific adenosine-34 deaminase activity"/>
    <property type="evidence" value="ECO:0007669"/>
    <property type="project" value="UniProtKB-UniRule"/>
</dbReference>
<evidence type="ECO:0000256" key="1">
    <source>
        <dbReference type="ARBA" id="ARBA00011738"/>
    </source>
</evidence>
<evidence type="ECO:0000256" key="6">
    <source>
        <dbReference type="ARBA" id="ARBA00048045"/>
    </source>
</evidence>
<keyword evidence="10" id="KW-1185">Reference proteome</keyword>
<dbReference type="PROSITE" id="PS51747">
    <property type="entry name" value="CYT_DCMP_DEAMINASES_2"/>
    <property type="match status" value="1"/>
</dbReference>
<dbReference type="GO" id="GO:0002100">
    <property type="term" value="P:tRNA wobble adenosine to inosine editing"/>
    <property type="evidence" value="ECO:0007669"/>
    <property type="project" value="UniProtKB-UniRule"/>
</dbReference>
<comment type="function">
    <text evidence="7">Catalyzes the deamination of adenosine to inosine at the wobble position 34 of tRNA(Arg2).</text>
</comment>
<dbReference type="FunFam" id="3.40.140.10:FF:000005">
    <property type="entry name" value="tRNA-specific adenosine deaminase"/>
    <property type="match status" value="1"/>
</dbReference>
<evidence type="ECO:0000259" key="8">
    <source>
        <dbReference type="PROSITE" id="PS51747"/>
    </source>
</evidence>
<dbReference type="Gene3D" id="3.40.140.10">
    <property type="entry name" value="Cytidine Deaminase, domain 2"/>
    <property type="match status" value="1"/>
</dbReference>
<dbReference type="GO" id="GO:0008270">
    <property type="term" value="F:zinc ion binding"/>
    <property type="evidence" value="ECO:0007669"/>
    <property type="project" value="UniProtKB-UniRule"/>
</dbReference>
<dbReference type="PANTHER" id="PTHR11079">
    <property type="entry name" value="CYTOSINE DEAMINASE FAMILY MEMBER"/>
    <property type="match status" value="1"/>
</dbReference>
<dbReference type="HAMAP" id="MF_00972">
    <property type="entry name" value="tRNA_aden_deaminase"/>
    <property type="match status" value="1"/>
</dbReference>
<comment type="caution">
    <text evidence="9">The sequence shown here is derived from an EMBL/GenBank/DDBJ whole genome shotgun (WGS) entry which is preliminary data.</text>
</comment>
<dbReference type="SUPFAM" id="SSF53927">
    <property type="entry name" value="Cytidine deaminase-like"/>
    <property type="match status" value="1"/>
</dbReference>
<evidence type="ECO:0000256" key="3">
    <source>
        <dbReference type="ARBA" id="ARBA00022723"/>
    </source>
</evidence>
<name>A0A917KH94_9BACL</name>
<evidence type="ECO:0000313" key="9">
    <source>
        <dbReference type="EMBL" id="GGJ11683.1"/>
    </source>
</evidence>
<protein>
    <recommendedName>
        <fullName evidence="7">tRNA-specific adenosine deaminase</fullName>
        <ecNumber evidence="7">3.5.4.33</ecNumber>
    </recommendedName>
</protein>
<gene>
    <name evidence="7" type="primary">tadA</name>
    <name evidence="9" type="ORF">GCM10010885_21200</name>
</gene>
<evidence type="ECO:0000256" key="7">
    <source>
        <dbReference type="HAMAP-Rule" id="MF_00972"/>
    </source>
</evidence>
<dbReference type="NCBIfam" id="NF008113">
    <property type="entry name" value="PRK10860.1"/>
    <property type="match status" value="1"/>
</dbReference>
<dbReference type="CDD" id="cd01285">
    <property type="entry name" value="nucleoside_deaminase"/>
    <property type="match status" value="1"/>
</dbReference>
<evidence type="ECO:0000256" key="4">
    <source>
        <dbReference type="ARBA" id="ARBA00022801"/>
    </source>
</evidence>
<evidence type="ECO:0000256" key="5">
    <source>
        <dbReference type="ARBA" id="ARBA00022833"/>
    </source>
</evidence>
<proteinExistence type="inferred from homology"/>
<sequence length="190" mass="20925">MDEGYPRRGVHGRGVHEEEGHGLDDAAYMALALAEARKAAALGEVPIGAVAVHRGEVIARAHNLRETWRDPTAHAEVLCLQEASRRLYGWRLADVDLYVTLEPCLMCAGAIVLARIRRLVYGAPDPKGGAVSSRAQVLVPGLWNHHPEITTGVLADECGMILKDFFRRVRKGLHVRRDVGVVERARLESE</sequence>
<dbReference type="InterPro" id="IPR058535">
    <property type="entry name" value="MafB19-deam"/>
</dbReference>
<evidence type="ECO:0000256" key="2">
    <source>
        <dbReference type="ARBA" id="ARBA00022694"/>
    </source>
</evidence>
<dbReference type="Proteomes" id="UP000637695">
    <property type="component" value="Unassembled WGS sequence"/>
</dbReference>
<keyword evidence="5 7" id="KW-0862">Zinc</keyword>
<keyword evidence="4 7" id="KW-0378">Hydrolase</keyword>
<reference evidence="9" key="1">
    <citation type="journal article" date="2014" name="Int. J. Syst. Evol. Microbiol.">
        <title>Complete genome sequence of Corynebacterium casei LMG S-19264T (=DSM 44701T), isolated from a smear-ripened cheese.</title>
        <authorList>
            <consortium name="US DOE Joint Genome Institute (JGI-PGF)"/>
            <person name="Walter F."/>
            <person name="Albersmeier A."/>
            <person name="Kalinowski J."/>
            <person name="Ruckert C."/>
        </authorList>
    </citation>
    <scope>NUCLEOTIDE SEQUENCE</scope>
    <source>
        <strain evidence="9">JCM 18487</strain>
    </source>
</reference>
<comment type="catalytic activity">
    <reaction evidence="6 7">
        <text>adenosine(34) in tRNA + H2O + H(+) = inosine(34) in tRNA + NH4(+)</text>
        <dbReference type="Rhea" id="RHEA:43168"/>
        <dbReference type="Rhea" id="RHEA-COMP:10373"/>
        <dbReference type="Rhea" id="RHEA-COMP:10374"/>
        <dbReference type="ChEBI" id="CHEBI:15377"/>
        <dbReference type="ChEBI" id="CHEBI:15378"/>
        <dbReference type="ChEBI" id="CHEBI:28938"/>
        <dbReference type="ChEBI" id="CHEBI:74411"/>
        <dbReference type="ChEBI" id="CHEBI:82852"/>
        <dbReference type="EC" id="3.5.4.33"/>
    </reaction>
</comment>
<feature type="domain" description="CMP/dCMP-type deaminase" evidence="8">
    <location>
        <begin position="23"/>
        <end position="132"/>
    </location>
</feature>
<comment type="similarity">
    <text evidence="7">Belongs to the cytidine and deoxycytidylate deaminase family.</text>
</comment>
<evidence type="ECO:0000313" key="10">
    <source>
        <dbReference type="Proteomes" id="UP000637695"/>
    </source>
</evidence>
<comment type="cofactor">
    <cofactor evidence="7">
        <name>Zn(2+)</name>
        <dbReference type="ChEBI" id="CHEBI:29105"/>
    </cofactor>
    <text evidence="7">Binds 1 zinc ion per subunit.</text>
</comment>
<feature type="active site" description="Proton donor" evidence="7">
    <location>
        <position position="76"/>
    </location>
</feature>
<dbReference type="EMBL" id="BMOY01000039">
    <property type="protein sequence ID" value="GGJ11683.1"/>
    <property type="molecule type" value="Genomic_DNA"/>
</dbReference>